<gene>
    <name evidence="11 12" type="primary">mrdB</name>
    <name evidence="11" type="synonym">rodA</name>
    <name evidence="12" type="ORF">NEISUBOT_04501</name>
</gene>
<dbReference type="PROSITE" id="PS00428">
    <property type="entry name" value="FTSW_RODA_SPOVE"/>
    <property type="match status" value="1"/>
</dbReference>
<feature type="transmembrane region" description="Helical" evidence="11">
    <location>
        <begin position="52"/>
        <end position="68"/>
    </location>
</feature>
<feature type="transmembrane region" description="Helical" evidence="11">
    <location>
        <begin position="80"/>
        <end position="98"/>
    </location>
</feature>
<feature type="transmembrane region" description="Helical" evidence="11">
    <location>
        <begin position="224"/>
        <end position="243"/>
    </location>
</feature>
<evidence type="ECO:0000256" key="10">
    <source>
        <dbReference type="ARBA" id="ARBA00023316"/>
    </source>
</evidence>
<comment type="caution">
    <text evidence="12">The sequence shown here is derived from an EMBL/GenBank/DDBJ whole genome shotgun (WGS) entry which is preliminary data.</text>
</comment>
<sequence>MNNTSAWKNLKSTIAAPIDPWLFFAMLAIYIMSLFLLYSADGQEFGQLENKTIHTVLGFALLWIIAVFKPHTAAKVALPVYIVGVLLLIGVEVAGVTVNGSTRWLSLGFTRIQPSEIMKIGIPMTVAWYFQRYEGRLKWIHYIVALVLILVPVALILKQPDLGTAALIMASGIFVIFFAGLPWKAIFSAIIAFVAALPLLWNYGMHDYQKTRVLTLLDPTKDPLGAGYHIIQSMIAIGSGGVWGKGWLNGTQTHLDYIPESTTDFIFAVFGEEFGLIGNILLLLVYLIILARGLWIAAQAQSLYSRTLAGALTMTFFCYAFVNMGMVSGILPVVGVPLPLVSYGGTATLSIMVVLALLMGIANEHKNLRRRNIDNDDLTASKE</sequence>
<keyword evidence="2 11" id="KW-1003">Cell membrane</keyword>
<name>A0A9W5IQN8_NEISU</name>
<evidence type="ECO:0000256" key="1">
    <source>
        <dbReference type="ARBA" id="ARBA00004141"/>
    </source>
</evidence>
<keyword evidence="9 11" id="KW-0472">Membrane</keyword>
<dbReference type="PANTHER" id="PTHR30474">
    <property type="entry name" value="CELL CYCLE PROTEIN"/>
    <property type="match status" value="1"/>
</dbReference>
<feature type="transmembrane region" description="Helical" evidence="11">
    <location>
        <begin position="274"/>
        <end position="295"/>
    </location>
</feature>
<keyword evidence="11" id="KW-0997">Cell inner membrane</keyword>
<reference evidence="12 13" key="1">
    <citation type="submission" date="2010-01" db="EMBL/GenBank/DDBJ databases">
        <authorList>
            <person name="Weinstock G."/>
            <person name="Sodergren E."/>
            <person name="Clifton S."/>
            <person name="Fulton L."/>
            <person name="Fulton B."/>
            <person name="Courtney L."/>
            <person name="Fronick C."/>
            <person name="Harrison M."/>
            <person name="Strong C."/>
            <person name="Farmer C."/>
            <person name="Delahaunty K."/>
            <person name="Markovic C."/>
            <person name="Hall O."/>
            <person name="Minx P."/>
            <person name="Tomlinson C."/>
            <person name="Mitreva M."/>
            <person name="Nelson J."/>
            <person name="Hou S."/>
            <person name="Wollam A."/>
            <person name="Pepin K.H."/>
            <person name="Johnson M."/>
            <person name="Bhonagiri V."/>
            <person name="Nash W.E."/>
            <person name="Warren W."/>
            <person name="Chinwalla A."/>
            <person name="Mardis E.R."/>
            <person name="Wilson R.K."/>
        </authorList>
    </citation>
    <scope>NUCLEOTIDE SEQUENCE [LARGE SCALE GENOMIC DNA]</scope>
    <source>
        <strain evidence="12 13">NJ9703</strain>
    </source>
</reference>
<evidence type="ECO:0000313" key="13">
    <source>
        <dbReference type="Proteomes" id="UP000004621"/>
    </source>
</evidence>
<feature type="transmembrane region" description="Helical" evidence="11">
    <location>
        <begin position="185"/>
        <end position="203"/>
    </location>
</feature>
<dbReference type="GO" id="GO:0032153">
    <property type="term" value="C:cell division site"/>
    <property type="evidence" value="ECO:0007669"/>
    <property type="project" value="TreeGrafter"/>
</dbReference>
<evidence type="ECO:0000256" key="7">
    <source>
        <dbReference type="ARBA" id="ARBA00022984"/>
    </source>
</evidence>
<evidence type="ECO:0000256" key="4">
    <source>
        <dbReference type="ARBA" id="ARBA00022679"/>
    </source>
</evidence>
<evidence type="ECO:0000313" key="12">
    <source>
        <dbReference type="EMBL" id="EFC52097.1"/>
    </source>
</evidence>
<accession>A0A9W5IQN8</accession>
<organism evidence="12 13">
    <name type="scientific">Neisseria subflava NJ9703</name>
    <dbReference type="NCBI Taxonomy" id="546268"/>
    <lineage>
        <taxon>Bacteria</taxon>
        <taxon>Pseudomonadati</taxon>
        <taxon>Pseudomonadota</taxon>
        <taxon>Betaproteobacteria</taxon>
        <taxon>Neisseriales</taxon>
        <taxon>Neisseriaceae</taxon>
        <taxon>Neisseria</taxon>
    </lineage>
</organism>
<keyword evidence="6 11" id="KW-0133">Cell shape</keyword>
<feature type="transmembrane region" description="Helical" evidence="11">
    <location>
        <begin position="21"/>
        <end position="40"/>
    </location>
</feature>
<evidence type="ECO:0000256" key="9">
    <source>
        <dbReference type="ARBA" id="ARBA00023136"/>
    </source>
</evidence>
<dbReference type="GO" id="GO:0015648">
    <property type="term" value="F:lipid-linked peptidoglycan transporter activity"/>
    <property type="evidence" value="ECO:0007669"/>
    <property type="project" value="TreeGrafter"/>
</dbReference>
<comment type="similarity">
    <text evidence="11">Belongs to the SEDS family. MrdB/RodA subfamily.</text>
</comment>
<dbReference type="InterPro" id="IPR018365">
    <property type="entry name" value="Cell_cycle_FtsW-rel_CS"/>
</dbReference>
<dbReference type="GO" id="GO:0009252">
    <property type="term" value="P:peptidoglycan biosynthetic process"/>
    <property type="evidence" value="ECO:0007669"/>
    <property type="project" value="UniProtKB-UniRule"/>
</dbReference>
<protein>
    <recommendedName>
        <fullName evidence="11">Peptidoglycan glycosyltransferase MrdB</fullName>
        <shortName evidence="11">PGT</shortName>
        <ecNumber evidence="11">2.4.99.28</ecNumber>
    </recommendedName>
    <alternativeName>
        <fullName evidence="11">Cell elongation protein RodA</fullName>
    </alternativeName>
    <alternativeName>
        <fullName evidence="11">Cell wall polymerase</fullName>
    </alternativeName>
    <alternativeName>
        <fullName evidence="11">Peptidoglycan polymerase</fullName>
        <shortName evidence="11">PG polymerase</shortName>
    </alternativeName>
</protein>
<dbReference type="GO" id="GO:0005886">
    <property type="term" value="C:plasma membrane"/>
    <property type="evidence" value="ECO:0007669"/>
    <property type="project" value="UniProtKB-SubCell"/>
</dbReference>
<dbReference type="EMBL" id="ACEO02000006">
    <property type="protein sequence ID" value="EFC52097.1"/>
    <property type="molecule type" value="Genomic_DNA"/>
</dbReference>
<dbReference type="HAMAP" id="MF_02079">
    <property type="entry name" value="PGT_RodA"/>
    <property type="match status" value="1"/>
</dbReference>
<dbReference type="GO" id="GO:0051301">
    <property type="term" value="P:cell division"/>
    <property type="evidence" value="ECO:0007669"/>
    <property type="project" value="InterPro"/>
</dbReference>
<dbReference type="InterPro" id="IPR001182">
    <property type="entry name" value="FtsW/RodA"/>
</dbReference>
<dbReference type="GO" id="GO:0071555">
    <property type="term" value="P:cell wall organization"/>
    <property type="evidence" value="ECO:0007669"/>
    <property type="project" value="UniProtKB-KW"/>
</dbReference>
<keyword evidence="5 11" id="KW-0812">Transmembrane</keyword>
<evidence type="ECO:0000256" key="11">
    <source>
        <dbReference type="HAMAP-Rule" id="MF_02079"/>
    </source>
</evidence>
<dbReference type="NCBIfam" id="TIGR02210">
    <property type="entry name" value="rodA_shape"/>
    <property type="match status" value="1"/>
</dbReference>
<feature type="transmembrane region" description="Helical" evidence="11">
    <location>
        <begin position="162"/>
        <end position="179"/>
    </location>
</feature>
<dbReference type="InterPro" id="IPR011923">
    <property type="entry name" value="RodA/MrdB"/>
</dbReference>
<dbReference type="PANTHER" id="PTHR30474:SF1">
    <property type="entry name" value="PEPTIDOGLYCAN GLYCOSYLTRANSFERASE MRDB"/>
    <property type="match status" value="1"/>
</dbReference>
<feature type="transmembrane region" description="Helical" evidence="11">
    <location>
        <begin position="340"/>
        <end position="362"/>
    </location>
</feature>
<feature type="transmembrane region" description="Helical" evidence="11">
    <location>
        <begin position="307"/>
        <end position="334"/>
    </location>
</feature>
<keyword evidence="10 11" id="KW-0961">Cell wall biogenesis/degradation</keyword>
<dbReference type="Proteomes" id="UP000004621">
    <property type="component" value="Unassembled WGS sequence"/>
</dbReference>
<dbReference type="GO" id="GO:0008955">
    <property type="term" value="F:peptidoglycan glycosyltransferase activity"/>
    <property type="evidence" value="ECO:0007669"/>
    <property type="project" value="UniProtKB-UniRule"/>
</dbReference>
<comment type="subcellular location">
    <subcellularLocation>
        <location evidence="11">Cell inner membrane</location>
        <topology evidence="11">Multi-pass membrane protein</topology>
    </subcellularLocation>
    <subcellularLocation>
        <location evidence="1">Membrane</location>
        <topology evidence="1">Multi-pass membrane protein</topology>
    </subcellularLocation>
</comment>
<evidence type="ECO:0000256" key="8">
    <source>
        <dbReference type="ARBA" id="ARBA00022989"/>
    </source>
</evidence>
<comment type="function">
    <text evidence="11">Peptidoglycan polymerase that is essential for cell wall elongation.</text>
</comment>
<dbReference type="AlphaFoldDB" id="A0A9W5IQN8"/>
<dbReference type="RefSeq" id="WP_004520123.1">
    <property type="nucleotide sequence ID" value="NZ_ACEO02000006.1"/>
</dbReference>
<dbReference type="EC" id="2.4.99.28" evidence="11"/>
<evidence type="ECO:0000256" key="6">
    <source>
        <dbReference type="ARBA" id="ARBA00022960"/>
    </source>
</evidence>
<proteinExistence type="inferred from homology"/>
<dbReference type="Pfam" id="PF01098">
    <property type="entry name" value="FTSW_RODA_SPOVE"/>
    <property type="match status" value="1"/>
</dbReference>
<keyword evidence="8 11" id="KW-1133">Transmembrane helix</keyword>
<keyword evidence="7 11" id="KW-0573">Peptidoglycan synthesis</keyword>
<keyword evidence="4 11" id="KW-0808">Transferase</keyword>
<comment type="catalytic activity">
    <reaction evidence="11">
        <text>[GlcNAc-(1-&gt;4)-Mur2Ac(oyl-L-Ala-gamma-D-Glu-L-Lys-D-Ala-D-Ala)](n)-di-trans,octa-cis-undecaprenyl diphosphate + beta-D-GlcNAc-(1-&gt;4)-Mur2Ac(oyl-L-Ala-gamma-D-Glu-L-Lys-D-Ala-D-Ala)-di-trans,octa-cis-undecaprenyl diphosphate = [GlcNAc-(1-&gt;4)-Mur2Ac(oyl-L-Ala-gamma-D-Glu-L-Lys-D-Ala-D-Ala)](n+1)-di-trans,octa-cis-undecaprenyl diphosphate + di-trans,octa-cis-undecaprenyl diphosphate + H(+)</text>
        <dbReference type="Rhea" id="RHEA:23708"/>
        <dbReference type="Rhea" id="RHEA-COMP:9602"/>
        <dbReference type="Rhea" id="RHEA-COMP:9603"/>
        <dbReference type="ChEBI" id="CHEBI:15378"/>
        <dbReference type="ChEBI" id="CHEBI:58405"/>
        <dbReference type="ChEBI" id="CHEBI:60033"/>
        <dbReference type="ChEBI" id="CHEBI:78435"/>
        <dbReference type="EC" id="2.4.99.28"/>
    </reaction>
</comment>
<dbReference type="GO" id="GO:0008360">
    <property type="term" value="P:regulation of cell shape"/>
    <property type="evidence" value="ECO:0007669"/>
    <property type="project" value="UniProtKB-KW"/>
</dbReference>
<comment type="pathway">
    <text evidence="11">Cell wall biogenesis; peptidoglycan biosynthesis.</text>
</comment>
<evidence type="ECO:0000256" key="5">
    <source>
        <dbReference type="ARBA" id="ARBA00022692"/>
    </source>
</evidence>
<evidence type="ECO:0000256" key="3">
    <source>
        <dbReference type="ARBA" id="ARBA00022676"/>
    </source>
</evidence>
<keyword evidence="3 11" id="KW-0328">Glycosyltransferase</keyword>
<feature type="transmembrane region" description="Helical" evidence="11">
    <location>
        <begin position="139"/>
        <end position="157"/>
    </location>
</feature>
<evidence type="ECO:0000256" key="2">
    <source>
        <dbReference type="ARBA" id="ARBA00022475"/>
    </source>
</evidence>